<keyword evidence="2" id="KW-1185">Reference proteome</keyword>
<gene>
    <name evidence="1" type="ORF">M0R45_000021</name>
</gene>
<name>A0AAW1VQZ8_RUBAR</name>
<reference evidence="1 2" key="1">
    <citation type="journal article" date="2023" name="G3 (Bethesda)">
        <title>A chromosome-length genome assembly and annotation of blackberry (Rubus argutus, cv. 'Hillquist').</title>
        <authorList>
            <person name="Bruna T."/>
            <person name="Aryal R."/>
            <person name="Dudchenko O."/>
            <person name="Sargent D.J."/>
            <person name="Mead D."/>
            <person name="Buti M."/>
            <person name="Cavallini A."/>
            <person name="Hytonen T."/>
            <person name="Andres J."/>
            <person name="Pham M."/>
            <person name="Weisz D."/>
            <person name="Mascagni F."/>
            <person name="Usai G."/>
            <person name="Natali L."/>
            <person name="Bassil N."/>
            <person name="Fernandez G.E."/>
            <person name="Lomsadze A."/>
            <person name="Armour M."/>
            <person name="Olukolu B."/>
            <person name="Poorten T."/>
            <person name="Britton C."/>
            <person name="Davik J."/>
            <person name="Ashrafi H."/>
            <person name="Aiden E.L."/>
            <person name="Borodovsky M."/>
            <person name="Worthington M."/>
        </authorList>
    </citation>
    <scope>NUCLEOTIDE SEQUENCE [LARGE SCALE GENOMIC DNA]</scope>
    <source>
        <strain evidence="1">PI 553951</strain>
    </source>
</reference>
<comment type="caution">
    <text evidence="1">The sequence shown here is derived from an EMBL/GenBank/DDBJ whole genome shotgun (WGS) entry which is preliminary data.</text>
</comment>
<organism evidence="1 2">
    <name type="scientific">Rubus argutus</name>
    <name type="common">Southern blackberry</name>
    <dbReference type="NCBI Taxonomy" id="59490"/>
    <lineage>
        <taxon>Eukaryota</taxon>
        <taxon>Viridiplantae</taxon>
        <taxon>Streptophyta</taxon>
        <taxon>Embryophyta</taxon>
        <taxon>Tracheophyta</taxon>
        <taxon>Spermatophyta</taxon>
        <taxon>Magnoliopsida</taxon>
        <taxon>eudicotyledons</taxon>
        <taxon>Gunneridae</taxon>
        <taxon>Pentapetalae</taxon>
        <taxon>rosids</taxon>
        <taxon>fabids</taxon>
        <taxon>Rosales</taxon>
        <taxon>Rosaceae</taxon>
        <taxon>Rosoideae</taxon>
        <taxon>Rosoideae incertae sedis</taxon>
        <taxon>Rubus</taxon>
    </lineage>
</organism>
<dbReference type="EMBL" id="JBEDUW010000103">
    <property type="protein sequence ID" value="KAK9906098.1"/>
    <property type="molecule type" value="Genomic_DNA"/>
</dbReference>
<accession>A0AAW1VQZ8</accession>
<proteinExistence type="predicted"/>
<dbReference type="Proteomes" id="UP001457282">
    <property type="component" value="Unassembled WGS sequence"/>
</dbReference>
<sequence length="182" mass="19972">MYHFILSKNGFLISILCLTSSPLRDLGHVRAENDDHRVLEEGLEELGRVVKPRLFVPYLVRATVIREIVHEAVGPHTHSEEVLGMVHWVKGTRTVVNLLSSSAMRPTKMESGLKVVVASGAAGLVLVVVDLRTSLSHLDGTSSLSVDDGHAESITDFDFQPNNGINSIEFHHAQSIQEVAFT</sequence>
<protein>
    <submittedName>
        <fullName evidence="1">Uncharacterized protein</fullName>
    </submittedName>
</protein>
<evidence type="ECO:0000313" key="2">
    <source>
        <dbReference type="Proteomes" id="UP001457282"/>
    </source>
</evidence>
<dbReference type="AlphaFoldDB" id="A0AAW1VQZ8"/>
<evidence type="ECO:0000313" key="1">
    <source>
        <dbReference type="EMBL" id="KAK9906098.1"/>
    </source>
</evidence>